<evidence type="ECO:0000256" key="1">
    <source>
        <dbReference type="ARBA" id="ARBA00010203"/>
    </source>
</evidence>
<comment type="similarity">
    <text evidence="1">Belongs to the N(4)/N(6)-methyltransferase family. N(4) subfamily.</text>
</comment>
<comment type="catalytic activity">
    <reaction evidence="8">
        <text>a 2'-deoxycytidine in DNA + S-adenosyl-L-methionine = an N(4)-methyl-2'-deoxycytidine in DNA + S-adenosyl-L-homocysteine + H(+)</text>
        <dbReference type="Rhea" id="RHEA:16857"/>
        <dbReference type="Rhea" id="RHEA-COMP:11369"/>
        <dbReference type="Rhea" id="RHEA-COMP:13674"/>
        <dbReference type="ChEBI" id="CHEBI:15378"/>
        <dbReference type="ChEBI" id="CHEBI:57856"/>
        <dbReference type="ChEBI" id="CHEBI:59789"/>
        <dbReference type="ChEBI" id="CHEBI:85452"/>
        <dbReference type="ChEBI" id="CHEBI:137933"/>
        <dbReference type="EC" id="2.1.1.113"/>
    </reaction>
</comment>
<comment type="caution">
    <text evidence="10">The sequence shown here is derived from an EMBL/GenBank/DDBJ whole genome shotgun (WGS) entry which is preliminary data.</text>
</comment>
<protein>
    <recommendedName>
        <fullName evidence="2">site-specific DNA-methyltransferase (cytosine-N(4)-specific)</fullName>
        <ecNumber evidence="2">2.1.1.113</ecNumber>
    </recommendedName>
</protein>
<dbReference type="GO" id="GO:0015667">
    <property type="term" value="F:site-specific DNA-methyltransferase (cytosine-N4-specific) activity"/>
    <property type="evidence" value="ECO:0007669"/>
    <property type="project" value="UniProtKB-EC"/>
</dbReference>
<dbReference type="GO" id="GO:0003677">
    <property type="term" value="F:DNA binding"/>
    <property type="evidence" value="ECO:0007669"/>
    <property type="project" value="UniProtKB-KW"/>
</dbReference>
<evidence type="ECO:0000256" key="6">
    <source>
        <dbReference type="ARBA" id="ARBA00022747"/>
    </source>
</evidence>
<dbReference type="AlphaFoldDB" id="A0A1F7XNR6"/>
<dbReference type="SUPFAM" id="SSF53335">
    <property type="entry name" value="S-adenosyl-L-methionine-dependent methyltransferases"/>
    <property type="match status" value="2"/>
</dbReference>
<dbReference type="EMBL" id="MGFX01000001">
    <property type="protein sequence ID" value="OGM15915.1"/>
    <property type="molecule type" value="Genomic_DNA"/>
</dbReference>
<keyword evidence="6" id="KW-0680">Restriction system</keyword>
<dbReference type="EC" id="2.1.1.113" evidence="2"/>
<dbReference type="Gene3D" id="3.40.50.150">
    <property type="entry name" value="Vaccinia Virus protein VP39"/>
    <property type="match status" value="2"/>
</dbReference>
<keyword evidence="3" id="KW-0489">Methyltransferase</keyword>
<dbReference type="Pfam" id="PF01555">
    <property type="entry name" value="N6_N4_Mtase"/>
    <property type="match status" value="1"/>
</dbReference>
<keyword evidence="4" id="KW-0808">Transferase</keyword>
<reference evidence="10 11" key="1">
    <citation type="journal article" date="2016" name="Nat. Commun.">
        <title>Thousands of microbial genomes shed light on interconnected biogeochemical processes in an aquifer system.</title>
        <authorList>
            <person name="Anantharaman K."/>
            <person name="Brown C.T."/>
            <person name="Hug L.A."/>
            <person name="Sharon I."/>
            <person name="Castelle C.J."/>
            <person name="Probst A.J."/>
            <person name="Thomas B.C."/>
            <person name="Singh A."/>
            <person name="Wilkins M.J."/>
            <person name="Karaoz U."/>
            <person name="Brodie E.L."/>
            <person name="Williams K.H."/>
            <person name="Hubbard S.S."/>
            <person name="Banfield J.F."/>
        </authorList>
    </citation>
    <scope>NUCLEOTIDE SEQUENCE [LARGE SCALE GENOMIC DNA]</scope>
</reference>
<name>A0A1F7XNR6_9BACT</name>
<dbReference type="GO" id="GO:0009307">
    <property type="term" value="P:DNA restriction-modification system"/>
    <property type="evidence" value="ECO:0007669"/>
    <property type="project" value="UniProtKB-KW"/>
</dbReference>
<gene>
    <name evidence="10" type="ORF">A2V97_04070</name>
</gene>
<dbReference type="InterPro" id="IPR017985">
    <property type="entry name" value="MeTrfase_CN4_CS"/>
</dbReference>
<evidence type="ECO:0000256" key="7">
    <source>
        <dbReference type="ARBA" id="ARBA00023125"/>
    </source>
</evidence>
<dbReference type="PROSITE" id="PS00093">
    <property type="entry name" value="N4_MTASE"/>
    <property type="match status" value="1"/>
</dbReference>
<evidence type="ECO:0000256" key="4">
    <source>
        <dbReference type="ARBA" id="ARBA00022679"/>
    </source>
</evidence>
<evidence type="ECO:0000256" key="5">
    <source>
        <dbReference type="ARBA" id="ARBA00022691"/>
    </source>
</evidence>
<dbReference type="STRING" id="1802485.A2V97_04070"/>
<dbReference type="InterPro" id="IPR029063">
    <property type="entry name" value="SAM-dependent_MTases_sf"/>
</dbReference>
<keyword evidence="7" id="KW-0238">DNA-binding</keyword>
<organism evidence="10 11">
    <name type="scientific">Candidatus Woesebacteria bacterium RBG_16_42_24</name>
    <dbReference type="NCBI Taxonomy" id="1802485"/>
    <lineage>
        <taxon>Bacteria</taxon>
        <taxon>Candidatus Woeseibacteriota</taxon>
    </lineage>
</organism>
<dbReference type="GO" id="GO:0032259">
    <property type="term" value="P:methylation"/>
    <property type="evidence" value="ECO:0007669"/>
    <property type="project" value="UniProtKB-KW"/>
</dbReference>
<feature type="domain" description="DNA methylase N-4/N-6" evidence="9">
    <location>
        <begin position="77"/>
        <end position="108"/>
    </location>
</feature>
<dbReference type="GO" id="GO:0008170">
    <property type="term" value="F:N-methyltransferase activity"/>
    <property type="evidence" value="ECO:0007669"/>
    <property type="project" value="InterPro"/>
</dbReference>
<dbReference type="InterPro" id="IPR002941">
    <property type="entry name" value="DNA_methylase_N4/N6"/>
</dbReference>
<evidence type="ECO:0000256" key="2">
    <source>
        <dbReference type="ARBA" id="ARBA00012185"/>
    </source>
</evidence>
<evidence type="ECO:0000313" key="10">
    <source>
        <dbReference type="EMBL" id="OGM15915.1"/>
    </source>
</evidence>
<sequence>MDTVLIPTTHIKSTYEEVPITNFSSINSNTPLDSLNLNWRERDLPERTRTKHVHRLHPYLGKFIPQLVEIFLRKYKPKLVYDPFVGSGTTLVEANTLGIDSVGTDISAFNILLSKVKTDKYNIPALEKEVNEILRRLSLYKSKFSKDEKVNKLFQTDNPYIHEWFAPNTQKELLCYLRLIKDYTYQDLLEIILSRAARSARLVTHYDLDFPKKPQTTPYFCYKHRRICKPTEEAYKFLYRYTIDTLQRIKEYAKIKTGAKVVLNHGDSREVKLPKGIDMVFTSPPYIGLIDYHEQHRYAYEFLGLKNNETKEIGPAKKGQSDQARKEYMKGINDVLLHTRDYVAKDGLAIIVVNDKFRLYAPEEVGFKSVGKVERHVNRRTGRRNGAFYESILIWQKT</sequence>
<accession>A0A1F7XNR6</accession>
<keyword evidence="5" id="KW-0949">S-adenosyl-L-methionine</keyword>
<evidence type="ECO:0000259" key="9">
    <source>
        <dbReference type="Pfam" id="PF01555"/>
    </source>
</evidence>
<evidence type="ECO:0000256" key="3">
    <source>
        <dbReference type="ARBA" id="ARBA00022603"/>
    </source>
</evidence>
<evidence type="ECO:0000313" key="11">
    <source>
        <dbReference type="Proteomes" id="UP000177382"/>
    </source>
</evidence>
<dbReference type="Proteomes" id="UP000177382">
    <property type="component" value="Unassembled WGS sequence"/>
</dbReference>
<evidence type="ECO:0000256" key="8">
    <source>
        <dbReference type="ARBA" id="ARBA00049120"/>
    </source>
</evidence>
<proteinExistence type="inferred from homology"/>